<dbReference type="AlphaFoldDB" id="A0A7V4KCL3"/>
<sequence>MYNHGIILITIVIVLLVFSCIILAWGNYDVFTFLVATSIPEFDYQKLVEIRQYTYLEKRAYNEQRYVTEELILTGKARINIDEDLTRKSRISFSPNHVVQDGRLPVWAIFLVYARFPDNGMDFVEQSEILRSLIGDTQANRHWISNVFLFDVF</sequence>
<accession>A0A7V4KCL3</accession>
<gene>
    <name evidence="2" type="ORF">ENT78_04160</name>
</gene>
<reference evidence="2" key="1">
    <citation type="journal article" date="2020" name="mSystems">
        <title>Genome- and Community-Level Interaction Insights into Carbon Utilization and Element Cycling Functions of Hydrothermarchaeota in Hydrothermal Sediment.</title>
        <authorList>
            <person name="Zhou Z."/>
            <person name="Liu Y."/>
            <person name="Xu W."/>
            <person name="Pan J."/>
            <person name="Luo Z.H."/>
            <person name="Li M."/>
        </authorList>
    </citation>
    <scope>NUCLEOTIDE SEQUENCE [LARGE SCALE GENOMIC DNA]</scope>
    <source>
        <strain evidence="2">SpSt-61</strain>
    </source>
</reference>
<name>A0A7V4KCL3_FERPE</name>
<evidence type="ECO:0000256" key="1">
    <source>
        <dbReference type="SAM" id="Phobius"/>
    </source>
</evidence>
<organism evidence="2">
    <name type="scientific">Fervidobacterium pennivorans</name>
    <dbReference type="NCBI Taxonomy" id="93466"/>
    <lineage>
        <taxon>Bacteria</taxon>
        <taxon>Thermotogati</taxon>
        <taxon>Thermotogota</taxon>
        <taxon>Thermotogae</taxon>
        <taxon>Thermotogales</taxon>
        <taxon>Fervidobacteriaceae</taxon>
        <taxon>Fervidobacterium</taxon>
    </lineage>
</organism>
<protein>
    <submittedName>
        <fullName evidence="2">Uncharacterized protein</fullName>
    </submittedName>
</protein>
<evidence type="ECO:0000313" key="2">
    <source>
        <dbReference type="EMBL" id="HGU52706.1"/>
    </source>
</evidence>
<feature type="transmembrane region" description="Helical" evidence="1">
    <location>
        <begin position="6"/>
        <end position="25"/>
    </location>
</feature>
<keyword evidence="1" id="KW-1133">Transmembrane helix</keyword>
<dbReference type="EMBL" id="DSZZ01000186">
    <property type="protein sequence ID" value="HGU52706.1"/>
    <property type="molecule type" value="Genomic_DNA"/>
</dbReference>
<comment type="caution">
    <text evidence="2">The sequence shown here is derived from an EMBL/GenBank/DDBJ whole genome shotgun (WGS) entry which is preliminary data.</text>
</comment>
<proteinExistence type="predicted"/>
<keyword evidence="1" id="KW-0812">Transmembrane</keyword>
<keyword evidence="1" id="KW-0472">Membrane</keyword>